<dbReference type="KEGG" id="eba:ebA1053"/>
<organism evidence="1 2">
    <name type="scientific">Aromatoleum aromaticum (strain DSM 19018 / LMG 30748 / EbN1)</name>
    <name type="common">Azoarcus sp. (strain EbN1)</name>
    <dbReference type="NCBI Taxonomy" id="76114"/>
    <lineage>
        <taxon>Bacteria</taxon>
        <taxon>Pseudomonadati</taxon>
        <taxon>Pseudomonadota</taxon>
        <taxon>Betaproteobacteria</taxon>
        <taxon>Rhodocyclales</taxon>
        <taxon>Rhodocyclaceae</taxon>
        <taxon>Aromatoleum</taxon>
    </lineage>
</organism>
<dbReference type="Proteomes" id="UP000006552">
    <property type="component" value="Chromosome"/>
</dbReference>
<reference evidence="1 2" key="1">
    <citation type="journal article" date="2005" name="Arch. Microbiol.">
        <title>The genome sequence of an anaerobic aromatic-degrading denitrifying bacterium, strain EbN1.</title>
        <authorList>
            <person name="Rabus R."/>
            <person name="Kube M."/>
            <person name="Heider J."/>
            <person name="Beck A."/>
            <person name="Heitmann K."/>
            <person name="Widdel F."/>
            <person name="Reinhardt R."/>
        </authorList>
    </citation>
    <scope>NUCLEOTIDE SEQUENCE [LARGE SCALE GENOMIC DNA]</scope>
    <source>
        <strain evidence="1 2">EbN1</strain>
    </source>
</reference>
<gene>
    <name evidence="1" type="ORF">ebA1053</name>
</gene>
<protein>
    <submittedName>
        <fullName evidence="1">Uncharacterized protein</fullName>
    </submittedName>
</protein>
<dbReference type="HOGENOM" id="CLU_1802082_0_0_4"/>
<evidence type="ECO:0000313" key="1">
    <source>
        <dbReference type="EMBL" id="CAI06678.1"/>
    </source>
</evidence>
<evidence type="ECO:0000313" key="2">
    <source>
        <dbReference type="Proteomes" id="UP000006552"/>
    </source>
</evidence>
<proteinExistence type="predicted"/>
<keyword evidence="2" id="KW-1185">Reference proteome</keyword>
<accession>Q5P7N3</accession>
<dbReference type="EMBL" id="CR555306">
    <property type="protein sequence ID" value="CAI06678.1"/>
    <property type="molecule type" value="Genomic_DNA"/>
</dbReference>
<sequence>MRMMTTAMTTAVPIEMATGIAGSNPVARDAAEHFAHQHDQLQRPLVADTVIDAIRILSGLQHPLVPEDRQVLGDVALRGADRLHDFLDADFALAEDAQDLEPQRVCNRLEGTSGSLDVFVLVDQVDDGVVVHCGGEVQIRRLV</sequence>
<dbReference type="AlphaFoldDB" id="Q5P7N3"/>
<dbReference type="STRING" id="76114.ebA1053"/>
<name>Q5P7N3_AROAE</name>